<keyword evidence="1" id="KW-0812">Transmembrane</keyword>
<gene>
    <name evidence="2" type="ORF">GDO81_006697</name>
</gene>
<proteinExistence type="predicted"/>
<evidence type="ECO:0000313" key="2">
    <source>
        <dbReference type="EMBL" id="KAG8590258.1"/>
    </source>
</evidence>
<name>A0AAV7D1X5_ENGPU</name>
<protein>
    <submittedName>
        <fullName evidence="2">Uncharacterized protein</fullName>
    </submittedName>
</protein>
<reference evidence="2" key="1">
    <citation type="thesis" date="2020" institute="ProQuest LLC" country="789 East Eisenhower Parkway, Ann Arbor, MI, USA">
        <title>Comparative Genomics and Chromosome Evolution.</title>
        <authorList>
            <person name="Mudd A.B."/>
        </authorList>
    </citation>
    <scope>NUCLEOTIDE SEQUENCE</scope>
    <source>
        <strain evidence="2">237g6f4</strain>
        <tissue evidence="2">Blood</tissue>
    </source>
</reference>
<feature type="transmembrane region" description="Helical" evidence="1">
    <location>
        <begin position="63"/>
        <end position="83"/>
    </location>
</feature>
<accession>A0AAV7D1X5</accession>
<evidence type="ECO:0000256" key="1">
    <source>
        <dbReference type="SAM" id="Phobius"/>
    </source>
</evidence>
<evidence type="ECO:0000313" key="3">
    <source>
        <dbReference type="Proteomes" id="UP000824782"/>
    </source>
</evidence>
<keyword evidence="3" id="KW-1185">Reference proteome</keyword>
<organism evidence="2 3">
    <name type="scientific">Engystomops pustulosus</name>
    <name type="common">Tungara frog</name>
    <name type="synonym">Physalaemus pustulosus</name>
    <dbReference type="NCBI Taxonomy" id="76066"/>
    <lineage>
        <taxon>Eukaryota</taxon>
        <taxon>Metazoa</taxon>
        <taxon>Chordata</taxon>
        <taxon>Craniata</taxon>
        <taxon>Vertebrata</taxon>
        <taxon>Euteleostomi</taxon>
        <taxon>Amphibia</taxon>
        <taxon>Batrachia</taxon>
        <taxon>Anura</taxon>
        <taxon>Neobatrachia</taxon>
        <taxon>Hyloidea</taxon>
        <taxon>Leptodactylidae</taxon>
        <taxon>Leiuperinae</taxon>
        <taxon>Engystomops</taxon>
    </lineage>
</organism>
<sequence>MATQTKTEQCLLTGPLFPLSPAIKNLYYMFEQIPIKKKLQKRSHSNTTWASQSYVYKKKKLHFFWSVGSLVRIFVFVFFPFFFNF</sequence>
<dbReference type="AlphaFoldDB" id="A0AAV7D1X5"/>
<keyword evidence="1" id="KW-0472">Membrane</keyword>
<dbReference type="Proteomes" id="UP000824782">
    <property type="component" value="Unassembled WGS sequence"/>
</dbReference>
<dbReference type="EMBL" id="WNYA01000002">
    <property type="protein sequence ID" value="KAG8590258.1"/>
    <property type="molecule type" value="Genomic_DNA"/>
</dbReference>
<comment type="caution">
    <text evidence="2">The sequence shown here is derived from an EMBL/GenBank/DDBJ whole genome shotgun (WGS) entry which is preliminary data.</text>
</comment>
<keyword evidence="1" id="KW-1133">Transmembrane helix</keyword>